<gene>
    <name evidence="4" type="ORF">GCM10008101_05000</name>
</gene>
<feature type="region of interest" description="Disordered" evidence="1">
    <location>
        <begin position="137"/>
        <end position="161"/>
    </location>
</feature>
<sequence length="161" mass="16762">MPTPPPVRTSLLLVATTALLAACASGPVRRVSKPSAQIQQLTVRADGSWDVELRLQNYSSIPMRFDRVRLALAASDQAAGDIVATPALDIGPASADVVAVSVQPSTAAKLAVAEALASQRGVAYTLKGEIAATPEEKSQQTFDVEYRSSLSPAPGLPGVLR</sequence>
<dbReference type="Proteomes" id="UP000643403">
    <property type="component" value="Unassembled WGS sequence"/>
</dbReference>
<dbReference type="Gene3D" id="2.60.40.1820">
    <property type="match status" value="1"/>
</dbReference>
<name>A0ABQ3BQX2_9GAMM</name>
<evidence type="ECO:0000256" key="1">
    <source>
        <dbReference type="SAM" id="MobiDB-lite"/>
    </source>
</evidence>
<evidence type="ECO:0000256" key="2">
    <source>
        <dbReference type="SAM" id="SignalP"/>
    </source>
</evidence>
<dbReference type="EMBL" id="BMXY01000001">
    <property type="protein sequence ID" value="GGZ54674.1"/>
    <property type="molecule type" value="Genomic_DNA"/>
</dbReference>
<reference evidence="5" key="1">
    <citation type="journal article" date="2019" name="Int. J. Syst. Evol. Microbiol.">
        <title>The Global Catalogue of Microorganisms (GCM) 10K type strain sequencing project: providing services to taxonomists for standard genome sequencing and annotation.</title>
        <authorList>
            <consortium name="The Broad Institute Genomics Platform"/>
            <consortium name="The Broad Institute Genome Sequencing Center for Infectious Disease"/>
            <person name="Wu L."/>
            <person name="Ma J."/>
        </authorList>
    </citation>
    <scope>NUCLEOTIDE SEQUENCE [LARGE SCALE GENOMIC DNA]</scope>
    <source>
        <strain evidence="5">KCTC 22558</strain>
    </source>
</reference>
<accession>A0ABQ3BQX2</accession>
<proteinExistence type="predicted"/>
<evidence type="ECO:0000313" key="5">
    <source>
        <dbReference type="Proteomes" id="UP000643403"/>
    </source>
</evidence>
<evidence type="ECO:0000313" key="4">
    <source>
        <dbReference type="EMBL" id="GGZ54674.1"/>
    </source>
</evidence>
<dbReference type="SUPFAM" id="SSF117070">
    <property type="entry name" value="LEA14-like"/>
    <property type="match status" value="1"/>
</dbReference>
<dbReference type="Pfam" id="PF03168">
    <property type="entry name" value="LEA_2"/>
    <property type="match status" value="1"/>
</dbReference>
<organism evidence="4 5">
    <name type="scientific">Cognatilysobacter xinjiangensis</name>
    <dbReference type="NCBI Taxonomy" id="546892"/>
    <lineage>
        <taxon>Bacteria</taxon>
        <taxon>Pseudomonadati</taxon>
        <taxon>Pseudomonadota</taxon>
        <taxon>Gammaproteobacteria</taxon>
        <taxon>Lysobacterales</taxon>
        <taxon>Lysobacteraceae</taxon>
        <taxon>Cognatilysobacter</taxon>
    </lineage>
</organism>
<comment type="caution">
    <text evidence="4">The sequence shown here is derived from an EMBL/GenBank/DDBJ whole genome shotgun (WGS) entry which is preliminary data.</text>
</comment>
<feature type="chain" id="PRO_5046302487" description="Late embryogenesis abundant protein LEA-2 subgroup domain-containing protein" evidence="2">
    <location>
        <begin position="22"/>
        <end position="161"/>
    </location>
</feature>
<feature type="domain" description="Late embryogenesis abundant protein LEA-2 subgroup" evidence="3">
    <location>
        <begin position="53"/>
        <end position="132"/>
    </location>
</feature>
<keyword evidence="5" id="KW-1185">Reference proteome</keyword>
<keyword evidence="2" id="KW-0732">Signal</keyword>
<dbReference type="RefSeq" id="WP_189446747.1">
    <property type="nucleotide sequence ID" value="NZ_BMXY01000001.1"/>
</dbReference>
<feature type="signal peptide" evidence="2">
    <location>
        <begin position="1"/>
        <end position="21"/>
    </location>
</feature>
<protein>
    <recommendedName>
        <fullName evidence="3">Late embryogenesis abundant protein LEA-2 subgroup domain-containing protein</fullName>
    </recommendedName>
</protein>
<dbReference type="InterPro" id="IPR004864">
    <property type="entry name" value="LEA_2"/>
</dbReference>
<evidence type="ECO:0000259" key="3">
    <source>
        <dbReference type="Pfam" id="PF03168"/>
    </source>
</evidence>